<reference evidence="3" key="1">
    <citation type="submission" date="2019-09" db="UniProtKB">
        <authorList>
            <consortium name="WormBaseParasite"/>
        </authorList>
    </citation>
    <scope>IDENTIFICATION</scope>
</reference>
<dbReference type="AlphaFoldDB" id="A0A8L8JSE9"/>
<proteinExistence type="predicted"/>
<dbReference type="Proteomes" id="UP000050761">
    <property type="component" value="Unassembled WGS sequence"/>
</dbReference>
<dbReference type="Gene3D" id="3.10.10.10">
    <property type="entry name" value="HIV Type 1 Reverse Transcriptase, subunit A, domain 1"/>
    <property type="match status" value="1"/>
</dbReference>
<accession>A0A8L8JSE9</accession>
<dbReference type="WBParaSite" id="HPBE_0000604401-mRNA-1">
    <property type="protein sequence ID" value="HPBE_0000604401-mRNA-1"/>
    <property type="gene ID" value="HPBE_0000604401"/>
</dbReference>
<name>A0A8L8JSE9_HELPZ</name>
<organism evidence="2 3">
    <name type="scientific">Heligmosomoides polygyrus</name>
    <name type="common">Parasitic roundworm</name>
    <dbReference type="NCBI Taxonomy" id="6339"/>
    <lineage>
        <taxon>Eukaryota</taxon>
        <taxon>Metazoa</taxon>
        <taxon>Ecdysozoa</taxon>
        <taxon>Nematoda</taxon>
        <taxon>Chromadorea</taxon>
        <taxon>Rhabditida</taxon>
        <taxon>Rhabditina</taxon>
        <taxon>Rhabditomorpha</taxon>
        <taxon>Strongyloidea</taxon>
        <taxon>Heligmosomidae</taxon>
        <taxon>Heligmosomoides</taxon>
    </lineage>
</organism>
<evidence type="ECO:0000313" key="2">
    <source>
        <dbReference type="Proteomes" id="UP000050761"/>
    </source>
</evidence>
<evidence type="ECO:0000313" key="3">
    <source>
        <dbReference type="WBParaSite" id="HPBE_0000604401-mRNA-1"/>
    </source>
</evidence>
<feature type="region of interest" description="Disordered" evidence="1">
    <location>
        <begin position="201"/>
        <end position="252"/>
    </location>
</feature>
<dbReference type="SUPFAM" id="SSF56672">
    <property type="entry name" value="DNA/RNA polymerases"/>
    <property type="match status" value="1"/>
</dbReference>
<keyword evidence="2" id="KW-1185">Reference proteome</keyword>
<protein>
    <submittedName>
        <fullName evidence="3">Reverse transcriptase domain-containing protein</fullName>
    </submittedName>
</protein>
<evidence type="ECO:0000256" key="1">
    <source>
        <dbReference type="SAM" id="MobiDB-lite"/>
    </source>
</evidence>
<sequence length="509" mass="57490">LTDLEDIADVMCGQTAPHVLDYEQRFVLVKALEAIEHVMVKVNENLMVTNDRETRNRGQRRDAEQEYGLLKGRSVKTVLLTSLNDRSKDIEEKECTDVVYFDFSKAFDKVPLEKLLIKMGAVGIHPMIMDWTRQFLSGRTYQVKIKCEFSKYNGTITHKIKCIPHSKIPNQKPYHVPLEKRNEIARQIKEMLKTRLIEPSTNKTNGWKTAENSRRPAVTSYAATTAQDANPMEKRAAKQAGGGQQTSRTKNGPLQNFLKGQLCGVVALAVPCLQMHPITFLAIIAITVAIAMAYPQQADPRAVNLGRTVEVTQAEEVVPTMEPFPTGEDKPIMMEETRRHQARETAQAEVLLGQIDRPTMEETAPTVELFPVGEAQRMGMEETRKRRARETALSTVLLVPTDRPTTGGADPVETEEAVQLNYAEWTWKLGSVFLSIWSFGRVIENLSPVPPLYASLKRGTHRRWPEEDTGSVFLSIWSFGRVIENLSPVPPLYASLKRGTHRRWPEEDT</sequence>
<dbReference type="InterPro" id="IPR043502">
    <property type="entry name" value="DNA/RNA_pol_sf"/>
</dbReference>